<feature type="region of interest" description="Disordered" evidence="1">
    <location>
        <begin position="78"/>
        <end position="104"/>
    </location>
</feature>
<keyword evidence="3" id="KW-1185">Reference proteome</keyword>
<sequence length="236" mass="26051">MRIPTLGQAITKMANFLFPSPKKSKEQISSRYVTSSGWKLRYAEQRQTPHITDANTNASVQDAPEFHRSLVPGADAAETAPHLGTRAGPDTAVKRPQEKPRLPACRRPHRSLSAAGVVIAQQQVECQWALRWRVSVLPMSPGWPALGLAATPPKSGLFLVRFMLRLGCLVPGRGLSVWYIQCPAQHRMAQGKINLSSVLAYMPLSHQTHLSSVAHALNREDQHSAKQKHIPPNENT</sequence>
<dbReference type="AlphaFoldDB" id="A0AAD9A116"/>
<protein>
    <submittedName>
        <fullName evidence="2">Uncharacterized protein</fullName>
    </submittedName>
</protein>
<feature type="compositionally biased region" description="Basic and acidic residues" evidence="1">
    <location>
        <begin position="92"/>
        <end position="101"/>
    </location>
</feature>
<gene>
    <name evidence="2" type="ORF">CCHR01_17945</name>
</gene>
<comment type="caution">
    <text evidence="2">The sequence shown here is derived from an EMBL/GenBank/DDBJ whole genome shotgun (WGS) entry which is preliminary data.</text>
</comment>
<dbReference type="Proteomes" id="UP001243330">
    <property type="component" value="Unassembled WGS sequence"/>
</dbReference>
<dbReference type="EMBL" id="JAQOWY010000674">
    <property type="protein sequence ID" value="KAK1839436.1"/>
    <property type="molecule type" value="Genomic_DNA"/>
</dbReference>
<evidence type="ECO:0000256" key="1">
    <source>
        <dbReference type="SAM" id="MobiDB-lite"/>
    </source>
</evidence>
<evidence type="ECO:0000313" key="2">
    <source>
        <dbReference type="EMBL" id="KAK1839436.1"/>
    </source>
</evidence>
<evidence type="ECO:0000313" key="3">
    <source>
        <dbReference type="Proteomes" id="UP001243330"/>
    </source>
</evidence>
<accession>A0AAD9A116</accession>
<name>A0AAD9A116_9PEZI</name>
<organism evidence="2 3">
    <name type="scientific">Colletotrichum chrysophilum</name>
    <dbReference type="NCBI Taxonomy" id="1836956"/>
    <lineage>
        <taxon>Eukaryota</taxon>
        <taxon>Fungi</taxon>
        <taxon>Dikarya</taxon>
        <taxon>Ascomycota</taxon>
        <taxon>Pezizomycotina</taxon>
        <taxon>Sordariomycetes</taxon>
        <taxon>Hypocreomycetidae</taxon>
        <taxon>Glomerellales</taxon>
        <taxon>Glomerellaceae</taxon>
        <taxon>Colletotrichum</taxon>
        <taxon>Colletotrichum gloeosporioides species complex</taxon>
    </lineage>
</organism>
<reference evidence="2" key="1">
    <citation type="submission" date="2023-01" db="EMBL/GenBank/DDBJ databases">
        <title>Colletotrichum chrysophilum M932 genome sequence.</title>
        <authorList>
            <person name="Baroncelli R."/>
        </authorList>
    </citation>
    <scope>NUCLEOTIDE SEQUENCE</scope>
    <source>
        <strain evidence="2">M932</strain>
    </source>
</reference>
<proteinExistence type="predicted"/>